<dbReference type="PROSITE" id="PS51387">
    <property type="entry name" value="FAD_PCMH"/>
    <property type="match status" value="1"/>
</dbReference>
<dbReference type="InterPro" id="IPR036683">
    <property type="entry name" value="CO_DH_flav_C_dom_sf"/>
</dbReference>
<dbReference type="RefSeq" id="WP_147146928.1">
    <property type="nucleotide sequence ID" value="NZ_BKAJ01000018.1"/>
</dbReference>
<feature type="domain" description="FAD-binding PCMH-type" evidence="3">
    <location>
        <begin position="1"/>
        <end position="220"/>
    </location>
</feature>
<dbReference type="InterPro" id="IPR005107">
    <property type="entry name" value="CO_DH_flav_C"/>
</dbReference>
<dbReference type="Pfam" id="PF03450">
    <property type="entry name" value="CO_deh_flav_C"/>
    <property type="match status" value="1"/>
</dbReference>
<keyword evidence="1" id="KW-0285">Flavoprotein</keyword>
<dbReference type="Gene3D" id="3.30.390.50">
    <property type="entry name" value="CO dehydrogenase flavoprotein, C-terminal domain"/>
    <property type="match status" value="1"/>
</dbReference>
<dbReference type="GO" id="GO:0071949">
    <property type="term" value="F:FAD binding"/>
    <property type="evidence" value="ECO:0007669"/>
    <property type="project" value="InterPro"/>
</dbReference>
<dbReference type="GO" id="GO:0016491">
    <property type="term" value="F:oxidoreductase activity"/>
    <property type="evidence" value="ECO:0007669"/>
    <property type="project" value="InterPro"/>
</dbReference>
<dbReference type="InterPro" id="IPR051312">
    <property type="entry name" value="Diverse_Substr_Oxidored"/>
</dbReference>
<dbReference type="SMART" id="SM01092">
    <property type="entry name" value="CO_deh_flav_C"/>
    <property type="match status" value="1"/>
</dbReference>
<dbReference type="SUPFAM" id="SSF56176">
    <property type="entry name" value="FAD-binding/transporter-associated domain-like"/>
    <property type="match status" value="1"/>
</dbReference>
<dbReference type="Proteomes" id="UP000321058">
    <property type="component" value="Unassembled WGS sequence"/>
</dbReference>
<dbReference type="Pfam" id="PF00941">
    <property type="entry name" value="FAD_binding_5"/>
    <property type="match status" value="1"/>
</dbReference>
<comment type="caution">
    <text evidence="4">The sequence shown here is derived from an EMBL/GenBank/DDBJ whole genome shotgun (WGS) entry which is preliminary data.</text>
</comment>
<dbReference type="OrthoDB" id="9814706at2"/>
<protein>
    <recommendedName>
        <fullName evidence="3">FAD-binding PCMH-type domain-containing protein</fullName>
    </recommendedName>
</protein>
<organism evidence="4 5">
    <name type="scientific">Reyranella soli</name>
    <dbReference type="NCBI Taxonomy" id="1230389"/>
    <lineage>
        <taxon>Bacteria</taxon>
        <taxon>Pseudomonadati</taxon>
        <taxon>Pseudomonadota</taxon>
        <taxon>Alphaproteobacteria</taxon>
        <taxon>Hyphomicrobiales</taxon>
        <taxon>Reyranellaceae</taxon>
        <taxon>Reyranella</taxon>
    </lineage>
</organism>
<keyword evidence="5" id="KW-1185">Reference proteome</keyword>
<evidence type="ECO:0000256" key="2">
    <source>
        <dbReference type="ARBA" id="ARBA00022827"/>
    </source>
</evidence>
<evidence type="ECO:0000313" key="5">
    <source>
        <dbReference type="Proteomes" id="UP000321058"/>
    </source>
</evidence>
<keyword evidence="2" id="KW-0274">FAD</keyword>
<evidence type="ECO:0000259" key="3">
    <source>
        <dbReference type="PROSITE" id="PS51387"/>
    </source>
</evidence>
<dbReference type="EMBL" id="BKAJ01000018">
    <property type="protein sequence ID" value="GEP53885.1"/>
    <property type="molecule type" value="Genomic_DNA"/>
</dbReference>
<reference evidence="4 5" key="1">
    <citation type="submission" date="2019-07" db="EMBL/GenBank/DDBJ databases">
        <title>Whole genome shotgun sequence of Reyranella soli NBRC 108950.</title>
        <authorList>
            <person name="Hosoyama A."/>
            <person name="Uohara A."/>
            <person name="Ohji S."/>
            <person name="Ichikawa N."/>
        </authorList>
    </citation>
    <scope>NUCLEOTIDE SEQUENCE [LARGE SCALE GENOMIC DNA]</scope>
    <source>
        <strain evidence="4 5">NBRC 108950</strain>
    </source>
</reference>
<dbReference type="InterPro" id="IPR036318">
    <property type="entry name" value="FAD-bd_PCMH-like_sf"/>
</dbReference>
<dbReference type="InterPro" id="IPR002346">
    <property type="entry name" value="Mopterin_DH_FAD-bd"/>
</dbReference>
<dbReference type="Gene3D" id="3.30.465.10">
    <property type="match status" value="2"/>
</dbReference>
<dbReference type="SUPFAM" id="SSF55447">
    <property type="entry name" value="CO dehydrogenase flavoprotein C-terminal domain-like"/>
    <property type="match status" value="1"/>
</dbReference>
<gene>
    <name evidence="4" type="ORF">RSO01_10510</name>
</gene>
<dbReference type="Gene3D" id="3.30.43.10">
    <property type="entry name" value="Uridine Diphospho-n-acetylenolpyruvylglucosamine Reductase, domain 2"/>
    <property type="match status" value="1"/>
</dbReference>
<evidence type="ECO:0000313" key="4">
    <source>
        <dbReference type="EMBL" id="GEP53885.1"/>
    </source>
</evidence>
<name>A0A512N4G5_9HYPH</name>
<proteinExistence type="predicted"/>
<dbReference type="PANTHER" id="PTHR42659">
    <property type="entry name" value="XANTHINE DEHYDROGENASE SUBUNIT C-RELATED"/>
    <property type="match status" value="1"/>
</dbReference>
<dbReference type="AlphaFoldDB" id="A0A512N4G5"/>
<dbReference type="InterPro" id="IPR016166">
    <property type="entry name" value="FAD-bd_PCMH"/>
</dbReference>
<accession>A0A512N4G5</accession>
<dbReference type="InterPro" id="IPR016167">
    <property type="entry name" value="FAD-bd_PCMH_sub1"/>
</dbReference>
<dbReference type="InterPro" id="IPR016169">
    <property type="entry name" value="FAD-bd_PCMH_sub2"/>
</dbReference>
<evidence type="ECO:0000256" key="1">
    <source>
        <dbReference type="ARBA" id="ARBA00022630"/>
    </source>
</evidence>
<sequence>MQQVAYHRAASEDAALALAANHPGAMFIAGGTDMLQLSKQGVVPTQLIDISRLPLDRIEPRAGALRIGALARLADVADHPDVRRDWPALAQAIAASASPQIRNLATVGGNLLQRTRCGYFRSADLPCNKREPGSGCAARDGENRLHAIFGTSPHCVATHASDLAVALLALQASVHVRGHDSARVLPIAELFRLPGDTPQRDSALGAGEMIVSVEVSRSAAARRSCYLKVRDRASFEFAVVSVAAALEIEDGVIRSARLAAGGVGTVPWRLVASERALAGARAEPAAFAAAAARAADGAQPLSQNGFKLELLRRTVRRALEGLTDA</sequence>
<dbReference type="PANTHER" id="PTHR42659:SF1">
    <property type="entry name" value="OXIDOREDUCTASE"/>
    <property type="match status" value="1"/>
</dbReference>